<keyword evidence="4" id="KW-1185">Reference proteome</keyword>
<dbReference type="PANTHER" id="PTHR22901:SF0">
    <property type="entry name" value="SIALATE O-ACETYLESTERASE"/>
    <property type="match status" value="1"/>
</dbReference>
<dbReference type="InterPro" id="IPR039329">
    <property type="entry name" value="SIAE"/>
</dbReference>
<dbReference type="Gene3D" id="3.40.50.1110">
    <property type="entry name" value="SGNH hydrolase"/>
    <property type="match status" value="1"/>
</dbReference>
<sequence length="493" mass="54677">MAVLLFICSSRIHADVTLAPLFRDNTVLQRDKPVPIWGKADPGEKVNVSFNRQTQTAVTDNHGRWRVQLAAMPASSTPAKLTVQGKNTLTIQNVLVGEVWLCSGQSNMEWLVKDSLNAEQEIAAADFPQIRHFRVPHVAAVSPQGDCGSTWTVCSPASAGAYSAAAYYFGRELCRQLGVPIGLINSSWGGTQIESWMSPAGLAGDPAGPEVDKRWQEEIQAMPAKRAAYEKALAQWNKDAAEAKKNGKVFKIRKPSEPMGIGSRQQPSALYNAMIAPLVPYAIRGVIWYQGEANAPRYVEYRTLFPSMIRQWRHDFRQGDFPFYYVQLANHRPRKHWAFLREAQEYALKLPATGQAVAIDIGESNGIHPKNKQEVGRRLALNAFATTYGLEIEYSGPRYAGMTVERGEVRLRFRHDQGLKTKDPAMPGFEIAGHDRKFVPASARIDGEAVVVSSKETKEPVAVRYAWASDPPVSLYNAAGLPAAPFRTDNWDE</sequence>
<name>A0A178IEC3_9BACT</name>
<dbReference type="RefSeq" id="WP_068772582.1">
    <property type="nucleotide sequence ID" value="NZ_CP109796.1"/>
</dbReference>
<evidence type="ECO:0000259" key="2">
    <source>
        <dbReference type="Pfam" id="PF03629"/>
    </source>
</evidence>
<gene>
    <name evidence="3" type="ORF">AW736_22710</name>
</gene>
<organism evidence="3 4">
    <name type="scientific">Termitidicoccus mucosus</name>
    <dbReference type="NCBI Taxonomy" id="1184151"/>
    <lineage>
        <taxon>Bacteria</taxon>
        <taxon>Pseudomonadati</taxon>
        <taxon>Verrucomicrobiota</taxon>
        <taxon>Opitutia</taxon>
        <taxon>Opitutales</taxon>
        <taxon>Opitutaceae</taxon>
        <taxon>Termitidicoccus</taxon>
    </lineage>
</organism>
<dbReference type="STRING" id="1184151.AW736_22710"/>
<dbReference type="GO" id="GO:0001681">
    <property type="term" value="F:sialate O-acetylesterase activity"/>
    <property type="evidence" value="ECO:0007669"/>
    <property type="project" value="InterPro"/>
</dbReference>
<evidence type="ECO:0000313" key="3">
    <source>
        <dbReference type="EMBL" id="OAM87507.1"/>
    </source>
</evidence>
<dbReference type="Gene3D" id="2.60.40.10">
    <property type="entry name" value="Immunoglobulins"/>
    <property type="match status" value="1"/>
</dbReference>
<dbReference type="PANTHER" id="PTHR22901">
    <property type="entry name" value="SIALATE O-ACETYLESTERASE"/>
    <property type="match status" value="1"/>
</dbReference>
<proteinExistence type="predicted"/>
<evidence type="ECO:0000313" key="4">
    <source>
        <dbReference type="Proteomes" id="UP000078486"/>
    </source>
</evidence>
<feature type="domain" description="Sialate O-acetylesterase" evidence="2">
    <location>
        <begin position="268"/>
        <end position="380"/>
    </location>
</feature>
<dbReference type="InterPro" id="IPR036514">
    <property type="entry name" value="SGNH_hydro_sf"/>
</dbReference>
<dbReference type="GO" id="GO:0005975">
    <property type="term" value="P:carbohydrate metabolic process"/>
    <property type="evidence" value="ECO:0007669"/>
    <property type="project" value="TreeGrafter"/>
</dbReference>
<keyword evidence="1" id="KW-0378">Hydrolase</keyword>
<dbReference type="InterPro" id="IPR013783">
    <property type="entry name" value="Ig-like_fold"/>
</dbReference>
<protein>
    <recommendedName>
        <fullName evidence="2">Sialate O-acetylesterase domain-containing protein</fullName>
    </recommendedName>
</protein>
<evidence type="ECO:0000256" key="1">
    <source>
        <dbReference type="ARBA" id="ARBA00022801"/>
    </source>
</evidence>
<dbReference type="InterPro" id="IPR005181">
    <property type="entry name" value="SASA"/>
</dbReference>
<reference evidence="3 4" key="1">
    <citation type="submission" date="2016-01" db="EMBL/GenBank/DDBJ databases">
        <title>High potential of lignocellulose degradation of a new Verrucomicrobia species.</title>
        <authorList>
            <person name="Wang Y."/>
            <person name="Shi Y."/>
            <person name="Qiu Z."/>
            <person name="Liu S."/>
            <person name="Yang H."/>
        </authorList>
    </citation>
    <scope>NUCLEOTIDE SEQUENCE [LARGE SCALE GENOMIC DNA]</scope>
    <source>
        <strain evidence="3 4">TSB47</strain>
    </source>
</reference>
<dbReference type="SUPFAM" id="SSF52266">
    <property type="entry name" value="SGNH hydrolase"/>
    <property type="match status" value="1"/>
</dbReference>
<dbReference type="AlphaFoldDB" id="A0A178IEC3"/>
<dbReference type="Proteomes" id="UP000078486">
    <property type="component" value="Unassembled WGS sequence"/>
</dbReference>
<accession>A0A178IEC3</accession>
<dbReference type="EMBL" id="LRRQ01000170">
    <property type="protein sequence ID" value="OAM87507.1"/>
    <property type="molecule type" value="Genomic_DNA"/>
</dbReference>
<comment type="caution">
    <text evidence="3">The sequence shown here is derived from an EMBL/GenBank/DDBJ whole genome shotgun (WGS) entry which is preliminary data.</text>
</comment>
<dbReference type="OrthoDB" id="183320at2"/>
<dbReference type="Pfam" id="PF03629">
    <property type="entry name" value="SASA"/>
    <property type="match status" value="1"/>
</dbReference>